<dbReference type="Proteomes" id="UP000186469">
    <property type="component" value="Unassembled WGS sequence"/>
</dbReference>
<accession>A0A1M7RQS5</accession>
<dbReference type="PANTHER" id="PTHR44858:SF1">
    <property type="entry name" value="UDP-N-ACETYLGLUCOSAMINE--PEPTIDE N-ACETYLGLUCOSAMINYLTRANSFERASE SPINDLY-RELATED"/>
    <property type="match status" value="1"/>
</dbReference>
<evidence type="ECO:0000256" key="1">
    <source>
        <dbReference type="ARBA" id="ARBA00022737"/>
    </source>
</evidence>
<feature type="compositionally biased region" description="Polar residues" evidence="5">
    <location>
        <begin position="9"/>
        <end position="24"/>
    </location>
</feature>
<dbReference type="Pfam" id="PF00990">
    <property type="entry name" value="GGDEF"/>
    <property type="match status" value="1"/>
</dbReference>
<evidence type="ECO:0000313" key="8">
    <source>
        <dbReference type="Proteomes" id="UP000186469"/>
    </source>
</evidence>
<feature type="domain" description="GGDEF" evidence="6">
    <location>
        <begin position="208"/>
        <end position="340"/>
    </location>
</feature>
<dbReference type="STRING" id="1121455.SAMN02745728_00018"/>
<keyword evidence="2 3" id="KW-0802">TPR repeat</keyword>
<dbReference type="SMART" id="SM00028">
    <property type="entry name" value="TPR"/>
    <property type="match status" value="6"/>
</dbReference>
<dbReference type="EMBL" id="FRDI01000002">
    <property type="protein sequence ID" value="SHN48624.1"/>
    <property type="molecule type" value="Genomic_DNA"/>
</dbReference>
<organism evidence="7 8">
    <name type="scientific">Desulfovibrio litoralis DSM 11393</name>
    <dbReference type="NCBI Taxonomy" id="1121455"/>
    <lineage>
        <taxon>Bacteria</taxon>
        <taxon>Pseudomonadati</taxon>
        <taxon>Thermodesulfobacteriota</taxon>
        <taxon>Desulfovibrionia</taxon>
        <taxon>Desulfovibrionales</taxon>
        <taxon>Desulfovibrionaceae</taxon>
        <taxon>Desulfovibrio</taxon>
    </lineage>
</organism>
<dbReference type="Pfam" id="PF13181">
    <property type="entry name" value="TPR_8"/>
    <property type="match status" value="1"/>
</dbReference>
<dbReference type="AlphaFoldDB" id="A0A1M7RQS5"/>
<keyword evidence="1" id="KW-0677">Repeat</keyword>
<dbReference type="PANTHER" id="PTHR44858">
    <property type="entry name" value="TETRATRICOPEPTIDE REPEAT PROTEIN 6"/>
    <property type="match status" value="1"/>
</dbReference>
<dbReference type="RefSeq" id="WP_084650516.1">
    <property type="nucleotide sequence ID" value="NZ_FRDI01000002.1"/>
</dbReference>
<evidence type="ECO:0000256" key="5">
    <source>
        <dbReference type="SAM" id="MobiDB-lite"/>
    </source>
</evidence>
<dbReference type="PROSITE" id="PS51375">
    <property type="entry name" value="PPR"/>
    <property type="match status" value="1"/>
</dbReference>
<feature type="region of interest" description="Disordered" evidence="5">
    <location>
        <begin position="1"/>
        <end position="24"/>
    </location>
</feature>
<dbReference type="PROSITE" id="PS50005">
    <property type="entry name" value="TPR"/>
    <property type="match status" value="2"/>
</dbReference>
<evidence type="ECO:0000313" key="7">
    <source>
        <dbReference type="EMBL" id="SHN48624.1"/>
    </source>
</evidence>
<dbReference type="SUPFAM" id="SSF55073">
    <property type="entry name" value="Nucleotide cyclase"/>
    <property type="match status" value="1"/>
</dbReference>
<dbReference type="SUPFAM" id="SSF48452">
    <property type="entry name" value="TPR-like"/>
    <property type="match status" value="1"/>
</dbReference>
<evidence type="ECO:0000256" key="4">
    <source>
        <dbReference type="SAM" id="Coils"/>
    </source>
</evidence>
<proteinExistence type="predicted"/>
<feature type="repeat" description="TPR" evidence="3">
    <location>
        <begin position="734"/>
        <end position="767"/>
    </location>
</feature>
<dbReference type="InterPro" id="IPR043128">
    <property type="entry name" value="Rev_trsase/Diguanyl_cyclase"/>
</dbReference>
<feature type="coiled-coil region" evidence="4">
    <location>
        <begin position="532"/>
        <end position="559"/>
    </location>
</feature>
<protein>
    <submittedName>
        <fullName evidence="7">Pentatricopeptide repeat domain-containing protein (PPR motif)</fullName>
    </submittedName>
</protein>
<dbReference type="Pfam" id="PF13424">
    <property type="entry name" value="TPR_12"/>
    <property type="match status" value="1"/>
</dbReference>
<sequence length="903" mass="100953">MNNQDKNEQNVGNKNNKLVDNAQDNSNANLKQTEKKENNNTFFSDLSRKDLVNFEPRLREALRNILKFEQGLLYFPRLNAIKETQYKPEYLEEEQTLLFPLYNLNNELLALFSAKGVEALFAKALLPIMPNITRLCIENLSLYKQIISDPLTGLATKEHFLATVASELELLREGLRSWALFDKENTQNKLNNAGEAKRSALLSGTTPCCFSILSVKLSNFNLLLNKYGQEFTNEMLVALAKGLEKCIGGKGLIGRSSERGFAIFLPQLMPKQAKKIALELVHCLAGVGVYNELMATQVLAEISLGLSACPQDIGNVANASFSKEKTLKTLSRAETLNYDHAKLLLFKAEQAALTADELPVSALWPPQYYSDSQTEDEGGNNSKASAHIMSYSRILYEGGKITELLPLARVKINLGHNFKVMEGMRFAVWGISSGVISSNAEVFYKGELSVISVKSDYALAELHSLTDPTFSLNVGDRLTLLQEFTPSNSLQNTHSDERDSLTGLLRYSDFINVWSEEREKHANFHLALLRLAHNSELRFNLLENDINELTDELSNQNNVVLNSDQKLAYLVELCHKKFGAKLIGGRYGLNSIIFFHTEKNTEEIASLYAEINNEFEDDLVMNSSLAVGIVPHPFLNFRSADALANCHKALEYALLLPSPQVGVLDSLALNISADKKMSMGDSFEALEEYKLAILADEDNILAWNSMAVCLAELGRTEEARRYFEEVLKRNPNELEAHYNLAQVFQKLGEIKAAQKHYEACIKLEQEHLFAYVRLGQIAEQLGANNDARNLYEQALSLVGGEAIISRQLARLCIKEEKITEARSFLYKALEHNPQDAIARYLLADLYLQGGEDPELAESQARQAIMVNPKLKQAWIVLAKALTAGGKKEQANEAMYNADLAGRN</sequence>
<gene>
    <name evidence="7" type="ORF">SAMN02745728_00018</name>
</gene>
<dbReference type="Gene3D" id="1.25.40.10">
    <property type="entry name" value="Tetratricopeptide repeat domain"/>
    <property type="match status" value="1"/>
</dbReference>
<keyword evidence="4" id="KW-0175">Coiled coil</keyword>
<evidence type="ECO:0000259" key="6">
    <source>
        <dbReference type="PROSITE" id="PS50887"/>
    </source>
</evidence>
<keyword evidence="8" id="KW-1185">Reference proteome</keyword>
<dbReference type="Pfam" id="PF14559">
    <property type="entry name" value="TPR_19"/>
    <property type="match status" value="1"/>
</dbReference>
<reference evidence="7 8" key="1">
    <citation type="submission" date="2016-12" db="EMBL/GenBank/DDBJ databases">
        <authorList>
            <person name="Song W.-J."/>
            <person name="Kurnit D.M."/>
        </authorList>
    </citation>
    <scope>NUCLEOTIDE SEQUENCE [LARGE SCALE GENOMIC DNA]</scope>
    <source>
        <strain evidence="7 8">DSM 11393</strain>
    </source>
</reference>
<dbReference type="PROSITE" id="PS50887">
    <property type="entry name" value="GGDEF"/>
    <property type="match status" value="1"/>
</dbReference>
<dbReference type="Gene3D" id="3.30.70.270">
    <property type="match status" value="1"/>
</dbReference>
<dbReference type="InterPro" id="IPR011990">
    <property type="entry name" value="TPR-like_helical_dom_sf"/>
</dbReference>
<dbReference type="InterPro" id="IPR000160">
    <property type="entry name" value="GGDEF_dom"/>
</dbReference>
<dbReference type="InterPro" id="IPR002885">
    <property type="entry name" value="PPR_rpt"/>
</dbReference>
<evidence type="ECO:0000256" key="3">
    <source>
        <dbReference type="PROSITE-ProRule" id="PRU00339"/>
    </source>
</evidence>
<dbReference type="InterPro" id="IPR050498">
    <property type="entry name" value="Ycf3"/>
</dbReference>
<feature type="repeat" description="TPR" evidence="3">
    <location>
        <begin position="700"/>
        <end position="733"/>
    </location>
</feature>
<dbReference type="InterPro" id="IPR019734">
    <property type="entry name" value="TPR_rpt"/>
</dbReference>
<dbReference type="OrthoDB" id="5430072at2"/>
<evidence type="ECO:0000256" key="2">
    <source>
        <dbReference type="ARBA" id="ARBA00022803"/>
    </source>
</evidence>
<name>A0A1M7RQS5_9BACT</name>
<dbReference type="InterPro" id="IPR029787">
    <property type="entry name" value="Nucleotide_cyclase"/>
</dbReference>